<evidence type="ECO:0000313" key="9">
    <source>
        <dbReference type="Proteomes" id="UP001497444"/>
    </source>
</evidence>
<gene>
    <name evidence="8" type="ORF">CSSPJE1EN1_LOCUS17967</name>
</gene>
<evidence type="ECO:0008006" key="10">
    <source>
        <dbReference type="Google" id="ProtNLM"/>
    </source>
</evidence>
<keyword evidence="5" id="KW-0539">Nucleus</keyword>
<dbReference type="PANTHER" id="PTHR46266:SF4">
    <property type="entry name" value="TRANSCRIPTION FACTOR TT8"/>
    <property type="match status" value="1"/>
</dbReference>
<evidence type="ECO:0000256" key="5">
    <source>
        <dbReference type="ARBA" id="ARBA00023242"/>
    </source>
</evidence>
<reference evidence="8" key="1">
    <citation type="submission" date="2024-02" db="EMBL/GenBank/DDBJ databases">
        <authorList>
            <consortium name="ELIXIR-Norway"/>
            <consortium name="Elixir Norway"/>
        </authorList>
    </citation>
    <scope>NUCLEOTIDE SEQUENCE</scope>
</reference>
<keyword evidence="2" id="KW-0805">Transcription regulation</keyword>
<dbReference type="PANTHER" id="PTHR46266">
    <property type="entry name" value="TRANSCRIPTION FACTOR TT8"/>
    <property type="match status" value="1"/>
</dbReference>
<dbReference type="Proteomes" id="UP001497444">
    <property type="component" value="Chromosome 4"/>
</dbReference>
<dbReference type="InterPro" id="IPR054502">
    <property type="entry name" value="bHLH-TF_ACT-like_plant"/>
</dbReference>
<dbReference type="InterPro" id="IPR025610">
    <property type="entry name" value="MYC/MYB_N"/>
</dbReference>
<dbReference type="Pfam" id="PF14215">
    <property type="entry name" value="bHLH-MYC_N"/>
    <property type="match status" value="1"/>
</dbReference>
<feature type="domain" description="Plant bHLH transcription factor ACT-like" evidence="7">
    <location>
        <begin position="460"/>
        <end position="537"/>
    </location>
</feature>
<proteinExistence type="predicted"/>
<dbReference type="Pfam" id="PF22754">
    <property type="entry name" value="bHLH-TF_ACT-like_plant"/>
    <property type="match status" value="1"/>
</dbReference>
<evidence type="ECO:0000259" key="6">
    <source>
        <dbReference type="Pfam" id="PF14215"/>
    </source>
</evidence>
<dbReference type="EMBL" id="OZ020099">
    <property type="protein sequence ID" value="CAK9272489.1"/>
    <property type="molecule type" value="Genomic_DNA"/>
</dbReference>
<evidence type="ECO:0000256" key="1">
    <source>
        <dbReference type="ARBA" id="ARBA00004123"/>
    </source>
</evidence>
<sequence length="556" mass="61743">MGDQGPRQTLLQEVVESINWIYGIFWELSLDRRHVIWGDGFYSGNPLDGAVADPTTLLTTSAWQEREERRQLLQDALCSKSGVTQQSGCMQLMLPHDYLNATEMFYFITTSSTFPLCTYGTPGKTIVTGGHDWVGDADNVSMLEFDRVDLAKAAGIRTVVLIAVEGGVVELGTTDSFEEDLSIVHYVRDAFAGCKLLELSVAAPIFPEAAAHHGHYQNCTSDVQHMSYHPGAFTSCNESTSTSCRSPGSACEFLDQLKQHWSNDPQIKNSTVQDADAAAPDTAIDTYCVPSSYYHDSNAEEQGDLVEDAIHYPKHMRKKMKHNDQYYHCASSSFNGHVQQEHMQISADSLQQKPHAAHRHHTLQISSAADKLINNRDLQYIHIGVDHAADLHESSTDVTTEPLNPFACNAADHHIRDLHQQQQLQPLQIHRLPEDSIGSLDTSRVTLLHPHAATAGDVPQLEVRMMENNQVMVKLTVNDQPDLFTDLMLALQDLKLQVQQANIRTCGAQIRHIFAAAKVCLEDQTTQDIAEALSNAIIQCCNYSFPPTVPSVIKNM</sequence>
<keyword evidence="9" id="KW-1185">Reference proteome</keyword>
<keyword evidence="4" id="KW-0804">Transcription</keyword>
<feature type="domain" description="Transcription factor MYC/MYB N-terminal" evidence="6">
    <location>
        <begin position="8"/>
        <end position="191"/>
    </location>
</feature>
<evidence type="ECO:0000256" key="3">
    <source>
        <dbReference type="ARBA" id="ARBA00023159"/>
    </source>
</evidence>
<name>A0ABP0X1P0_9BRYO</name>
<comment type="subcellular location">
    <subcellularLocation>
        <location evidence="1">Nucleus</location>
    </subcellularLocation>
</comment>
<accession>A0ABP0X1P0</accession>
<evidence type="ECO:0000256" key="2">
    <source>
        <dbReference type="ARBA" id="ARBA00023015"/>
    </source>
</evidence>
<evidence type="ECO:0000259" key="7">
    <source>
        <dbReference type="Pfam" id="PF22754"/>
    </source>
</evidence>
<organism evidence="8 9">
    <name type="scientific">Sphagnum jensenii</name>
    <dbReference type="NCBI Taxonomy" id="128206"/>
    <lineage>
        <taxon>Eukaryota</taxon>
        <taxon>Viridiplantae</taxon>
        <taxon>Streptophyta</taxon>
        <taxon>Embryophyta</taxon>
        <taxon>Bryophyta</taxon>
        <taxon>Sphagnophytina</taxon>
        <taxon>Sphagnopsida</taxon>
        <taxon>Sphagnales</taxon>
        <taxon>Sphagnaceae</taxon>
        <taxon>Sphagnum</taxon>
    </lineage>
</organism>
<keyword evidence="3" id="KW-0010">Activator</keyword>
<evidence type="ECO:0000256" key="4">
    <source>
        <dbReference type="ARBA" id="ARBA00023163"/>
    </source>
</evidence>
<protein>
    <recommendedName>
        <fullName evidence="10">Transcription factor MYC/MYB N-terminal domain-containing protein</fullName>
    </recommendedName>
</protein>
<evidence type="ECO:0000313" key="8">
    <source>
        <dbReference type="EMBL" id="CAK9272489.1"/>
    </source>
</evidence>